<dbReference type="EC" id="3.1.1.-" evidence="5"/>
<comment type="function">
    <text evidence="5">Lipolytic acyl hydrolase (LAH).</text>
</comment>
<dbReference type="EMBL" id="JAFEMO010000001">
    <property type="protein sequence ID" value="KAH7578212.1"/>
    <property type="molecule type" value="Genomic_DNA"/>
</dbReference>
<feature type="compositionally biased region" description="Low complexity" evidence="6">
    <location>
        <begin position="81"/>
        <end position="95"/>
    </location>
</feature>
<evidence type="ECO:0000256" key="2">
    <source>
        <dbReference type="ARBA" id="ARBA00022963"/>
    </source>
</evidence>
<dbReference type="PANTHER" id="PTHR32176:SF115">
    <property type="entry name" value="PATATIN-LIKE PROTEIN 3"/>
    <property type="match status" value="1"/>
</dbReference>
<dbReference type="InterPro" id="IPR002641">
    <property type="entry name" value="PNPLA_dom"/>
</dbReference>
<feature type="short sequence motif" description="DGA/G" evidence="4">
    <location>
        <begin position="232"/>
        <end position="234"/>
    </location>
</feature>
<keyword evidence="3 4" id="KW-0443">Lipid metabolism</keyword>
<evidence type="ECO:0000256" key="6">
    <source>
        <dbReference type="SAM" id="MobiDB-lite"/>
    </source>
</evidence>
<evidence type="ECO:0000256" key="5">
    <source>
        <dbReference type="RuleBase" id="RU361262"/>
    </source>
</evidence>
<dbReference type="SUPFAM" id="SSF52151">
    <property type="entry name" value="FabD/lysophospholipase-like"/>
    <property type="match status" value="1"/>
</dbReference>
<evidence type="ECO:0000313" key="9">
    <source>
        <dbReference type="Proteomes" id="UP000827721"/>
    </source>
</evidence>
<dbReference type="Pfam" id="PF01734">
    <property type="entry name" value="Patatin"/>
    <property type="match status" value="1"/>
</dbReference>
<proteinExistence type="inferred from homology"/>
<name>A0ABQ8INB7_9ROSI</name>
<evidence type="ECO:0000256" key="3">
    <source>
        <dbReference type="ARBA" id="ARBA00023098"/>
    </source>
</evidence>
<comment type="caution">
    <text evidence="4">Lacks conserved residue(s) required for the propagation of feature annotation.</text>
</comment>
<dbReference type="Gene3D" id="3.40.1090.10">
    <property type="entry name" value="Cytosolic phospholipase A2 catalytic domain"/>
    <property type="match status" value="1"/>
</dbReference>
<dbReference type="Proteomes" id="UP000827721">
    <property type="component" value="Unassembled WGS sequence"/>
</dbReference>
<dbReference type="InterPro" id="IPR016035">
    <property type="entry name" value="Acyl_Trfase/lysoPLipase"/>
</dbReference>
<feature type="compositionally biased region" description="Basic and acidic residues" evidence="6">
    <location>
        <begin position="415"/>
        <end position="425"/>
    </location>
</feature>
<keyword evidence="9" id="KW-1185">Reference proteome</keyword>
<feature type="short sequence motif" description="GXSXG" evidence="4">
    <location>
        <begin position="35"/>
        <end position="39"/>
    </location>
</feature>
<evidence type="ECO:0000256" key="4">
    <source>
        <dbReference type="PROSITE-ProRule" id="PRU01161"/>
    </source>
</evidence>
<accession>A0ABQ8INB7</accession>
<comment type="caution">
    <text evidence="8">The sequence shown here is derived from an EMBL/GenBank/DDBJ whole genome shotgun (WGS) entry which is preliminary data.</text>
</comment>
<gene>
    <name evidence="8" type="ORF">JRO89_XS01G0354300</name>
</gene>
<feature type="region of interest" description="Disordered" evidence="6">
    <location>
        <begin position="410"/>
        <end position="443"/>
    </location>
</feature>
<keyword evidence="2 4" id="KW-0442">Lipid degradation</keyword>
<feature type="active site" description="Proton acceptor" evidence="4">
    <location>
        <position position="232"/>
    </location>
</feature>
<feature type="compositionally biased region" description="Polar residues" evidence="6">
    <location>
        <begin position="427"/>
        <end position="443"/>
    </location>
</feature>
<comment type="domain">
    <text evidence="5">The nitrogen atoms of the two glycine residues in the GGXR motif define the oxyanion hole, and stabilize the oxyanion that forms during the nucleophilic attack by the catalytic serine during substrate cleavage.</text>
</comment>
<feature type="domain" description="PNPLA" evidence="7">
    <location>
        <begin position="1"/>
        <end position="245"/>
    </location>
</feature>
<sequence length="443" mass="50584">MISFSRKSFEEFVVLWRELDGKDARLADYFDVIAGTSTGSILTALLTVKDDQSHRPRYAASEITNFYKEYGPIIFPKDAKSLSNNDQPPNQNSQRNKQEGWSSKNWVNEWLVKVQARWVEKAKPWFEKVKPWLEEHLLTRKLLTAIAKYKPIPMKETPFGNLDHVRLSHTLTNAVIPTYNLNTYRPFVFSSAQCEGYEDVRLNDVILSSTAAPTLFPPHSTKFMGEENSFVDGGLAANNPSLLALCEAKKLNEDLPNYKNYLVLSLGTGSTNAIPITEGTGGLIQWFCPRDLKIFKQNLFIYIFNSVGNMVELYMSRNFRHKNIRKNYLRIQEYDLKAESLDDATLDNIERLVNAGNDLIKKPVMFVNPDTGIPKKLQKYVNPETGTVEKQEYRYADALAEFAVRLSAEKKRRQKTGEKGTDHRKQLGTTKTLSSMMLEKASN</sequence>
<evidence type="ECO:0000313" key="8">
    <source>
        <dbReference type="EMBL" id="KAH7578212.1"/>
    </source>
</evidence>
<feature type="active site" description="Nucleophile" evidence="4">
    <location>
        <position position="37"/>
    </location>
</feature>
<organism evidence="8 9">
    <name type="scientific">Xanthoceras sorbifolium</name>
    <dbReference type="NCBI Taxonomy" id="99658"/>
    <lineage>
        <taxon>Eukaryota</taxon>
        <taxon>Viridiplantae</taxon>
        <taxon>Streptophyta</taxon>
        <taxon>Embryophyta</taxon>
        <taxon>Tracheophyta</taxon>
        <taxon>Spermatophyta</taxon>
        <taxon>Magnoliopsida</taxon>
        <taxon>eudicotyledons</taxon>
        <taxon>Gunneridae</taxon>
        <taxon>Pentapetalae</taxon>
        <taxon>rosids</taxon>
        <taxon>malvids</taxon>
        <taxon>Sapindales</taxon>
        <taxon>Sapindaceae</taxon>
        <taxon>Xanthoceroideae</taxon>
        <taxon>Xanthoceras</taxon>
    </lineage>
</organism>
<evidence type="ECO:0000259" key="7">
    <source>
        <dbReference type="PROSITE" id="PS51635"/>
    </source>
</evidence>
<comment type="similarity">
    <text evidence="1 5">Belongs to the patatin family.</text>
</comment>
<keyword evidence="4 5" id="KW-0378">Hydrolase</keyword>
<evidence type="ECO:0000256" key="1">
    <source>
        <dbReference type="ARBA" id="ARBA00010240"/>
    </source>
</evidence>
<dbReference type="PANTHER" id="PTHR32176">
    <property type="entry name" value="XYLOSE ISOMERASE"/>
    <property type="match status" value="1"/>
</dbReference>
<dbReference type="PROSITE" id="PS51635">
    <property type="entry name" value="PNPLA"/>
    <property type="match status" value="1"/>
</dbReference>
<protein>
    <recommendedName>
        <fullName evidence="5">Patatin</fullName>
        <ecNumber evidence="5">3.1.1.-</ecNumber>
    </recommendedName>
</protein>
<reference evidence="8 9" key="1">
    <citation type="submission" date="2021-02" db="EMBL/GenBank/DDBJ databases">
        <title>Plant Genome Project.</title>
        <authorList>
            <person name="Zhang R.-G."/>
        </authorList>
    </citation>
    <scope>NUCLEOTIDE SEQUENCE [LARGE SCALE GENOMIC DNA]</scope>
    <source>
        <tissue evidence="8">Leaves</tissue>
    </source>
</reference>
<feature type="region of interest" description="Disordered" evidence="6">
    <location>
        <begin position="78"/>
        <end position="101"/>
    </location>
</feature>